<gene>
    <name evidence="2" type="ORF">MNBD_GAMMA24-190</name>
</gene>
<proteinExistence type="predicted"/>
<reference evidence="2" key="1">
    <citation type="submission" date="2018-06" db="EMBL/GenBank/DDBJ databases">
        <authorList>
            <person name="Zhirakovskaya E."/>
        </authorList>
    </citation>
    <scope>NUCLEOTIDE SEQUENCE</scope>
</reference>
<organism evidence="2">
    <name type="scientific">hydrothermal vent metagenome</name>
    <dbReference type="NCBI Taxonomy" id="652676"/>
    <lineage>
        <taxon>unclassified sequences</taxon>
        <taxon>metagenomes</taxon>
        <taxon>ecological metagenomes</taxon>
    </lineage>
</organism>
<name>A0A3B1B993_9ZZZZ</name>
<evidence type="ECO:0000313" key="2">
    <source>
        <dbReference type="EMBL" id="VAX12652.1"/>
    </source>
</evidence>
<dbReference type="AlphaFoldDB" id="A0A3B1B993"/>
<feature type="domain" description="PilZ" evidence="1">
    <location>
        <begin position="3"/>
        <end position="91"/>
    </location>
</feature>
<sequence length="109" mass="12563">MDEKRSQGRVNTVSRVKISHSTFGSRRALTRNISAHGIYLELQDQPQLPVGAHISMQMLDSARPDVAFNMKVLRTDRQGVALKFVDYELEGERFNINELKQHWQNNIAR</sequence>
<dbReference type="Pfam" id="PF07238">
    <property type="entry name" value="PilZ"/>
    <property type="match status" value="1"/>
</dbReference>
<protein>
    <recommendedName>
        <fullName evidence="1">PilZ domain-containing protein</fullName>
    </recommendedName>
</protein>
<dbReference type="EMBL" id="UOFZ01000058">
    <property type="protein sequence ID" value="VAX12652.1"/>
    <property type="molecule type" value="Genomic_DNA"/>
</dbReference>
<evidence type="ECO:0000259" key="1">
    <source>
        <dbReference type="Pfam" id="PF07238"/>
    </source>
</evidence>
<dbReference type="GO" id="GO:0035438">
    <property type="term" value="F:cyclic-di-GMP binding"/>
    <property type="evidence" value="ECO:0007669"/>
    <property type="project" value="InterPro"/>
</dbReference>
<dbReference type="InterPro" id="IPR009875">
    <property type="entry name" value="PilZ_domain"/>
</dbReference>
<dbReference type="Gene3D" id="2.40.10.220">
    <property type="entry name" value="predicted glycosyltransferase like domains"/>
    <property type="match status" value="1"/>
</dbReference>
<accession>A0A3B1B993</accession>
<dbReference type="SUPFAM" id="SSF141371">
    <property type="entry name" value="PilZ domain-like"/>
    <property type="match status" value="1"/>
</dbReference>